<evidence type="ECO:0000313" key="3">
    <source>
        <dbReference type="Proteomes" id="UP001141259"/>
    </source>
</evidence>
<dbReference type="RefSeq" id="WP_259627168.1">
    <property type="nucleotide sequence ID" value="NZ_JANYMP010000019.1"/>
</dbReference>
<dbReference type="AlphaFoldDB" id="A0A9X2VU82"/>
<dbReference type="EMBL" id="JANYMP010000019">
    <property type="protein sequence ID" value="MCS7481688.1"/>
    <property type="molecule type" value="Genomic_DNA"/>
</dbReference>
<dbReference type="Proteomes" id="UP001141259">
    <property type="component" value="Unassembled WGS sequence"/>
</dbReference>
<name>A0A9X2VU82_9PSEU</name>
<proteinExistence type="predicted"/>
<protein>
    <submittedName>
        <fullName evidence="2">Uncharacterized protein</fullName>
    </submittedName>
</protein>
<organism evidence="2 3">
    <name type="scientific">Umezawaea endophytica</name>
    <dbReference type="NCBI Taxonomy" id="1654476"/>
    <lineage>
        <taxon>Bacteria</taxon>
        <taxon>Bacillati</taxon>
        <taxon>Actinomycetota</taxon>
        <taxon>Actinomycetes</taxon>
        <taxon>Pseudonocardiales</taxon>
        <taxon>Pseudonocardiaceae</taxon>
        <taxon>Umezawaea</taxon>
    </lineage>
</organism>
<keyword evidence="1" id="KW-1133">Transmembrane helix</keyword>
<keyword evidence="1" id="KW-0812">Transmembrane</keyword>
<comment type="caution">
    <text evidence="2">The sequence shown here is derived from an EMBL/GenBank/DDBJ whole genome shotgun (WGS) entry which is preliminary data.</text>
</comment>
<gene>
    <name evidence="2" type="ORF">NZH93_32935</name>
</gene>
<keyword evidence="1" id="KW-0472">Membrane</keyword>
<reference evidence="2" key="1">
    <citation type="submission" date="2022-08" db="EMBL/GenBank/DDBJ databases">
        <authorList>
            <person name="Tistechok S."/>
            <person name="Samborskyy M."/>
            <person name="Roman I."/>
        </authorList>
    </citation>
    <scope>NUCLEOTIDE SEQUENCE</scope>
    <source>
        <strain evidence="2">DSM 103496</strain>
    </source>
</reference>
<accession>A0A9X2VU82</accession>
<feature type="transmembrane region" description="Helical" evidence="1">
    <location>
        <begin position="53"/>
        <end position="72"/>
    </location>
</feature>
<evidence type="ECO:0000313" key="2">
    <source>
        <dbReference type="EMBL" id="MCS7481688.1"/>
    </source>
</evidence>
<sequence>MADHHSYVDHRIRVVKYFKPLPDSQSLLLAHILLTAGVLGLPGGIVFAFLTHVAGFFVITLVSLVVVPGAVVRRNDYYRQLEAATPKPTGREMDDLLHNDLCRVEEAALRQLNLTWDDLELDPANYDPFADLTGAEPENRPRKRPLIVFGPVETSKFAIGDDGVWRFQQYQVMVICPTNYHLAIHRCVIDFVTGDWQSEETQEYHYADVVAVSTNSYRAPDLQVANDEPDKERKISFSTTLLKEFQIVVSSGDRSRVVVGMSDAQNPAVRAQLPDSGISQVIDVIRKVLRDKKGGTGTVT</sequence>
<evidence type="ECO:0000256" key="1">
    <source>
        <dbReference type="SAM" id="Phobius"/>
    </source>
</evidence>
<keyword evidence="3" id="KW-1185">Reference proteome</keyword>
<feature type="transmembrane region" description="Helical" evidence="1">
    <location>
        <begin position="26"/>
        <end position="47"/>
    </location>
</feature>